<dbReference type="AlphaFoldDB" id="A0A7J7IG71"/>
<name>A0A7J7IG71_9RHOD</name>
<feature type="region of interest" description="Disordered" evidence="1">
    <location>
        <begin position="1"/>
        <end position="63"/>
    </location>
</feature>
<accession>A0A7J7IG71</accession>
<evidence type="ECO:0000256" key="1">
    <source>
        <dbReference type="SAM" id="MobiDB-lite"/>
    </source>
</evidence>
<organism evidence="2 3">
    <name type="scientific">Cyanidiococcus yangmingshanensis</name>
    <dbReference type="NCBI Taxonomy" id="2690220"/>
    <lineage>
        <taxon>Eukaryota</taxon>
        <taxon>Rhodophyta</taxon>
        <taxon>Bangiophyceae</taxon>
        <taxon>Cyanidiales</taxon>
        <taxon>Cyanidiaceae</taxon>
        <taxon>Cyanidiococcus</taxon>
    </lineage>
</organism>
<sequence>MTSVPSSEGNGAEAPGESAMALAVRQRRHAVKARQEREEHERQIREAELEKERERRRRSGAHRHALSLNMHARFIERRNRDVVWGQDAQGMLNRKRLRQLQHRLITQTPPFGTLEYYEYMKQREDPLLALISVRVAPAEARAERRRWARALRARPAPLSSVRCRMSLANDMDDVSSCGVAAMSLPLGAPENMGDYEFYCRLLAWRELTQISDARREVCFRQNQLRVALDQELTLLEQDYAAARQHLSRIVLALNAAKQAEAESKVLALMGSNGCSASKGAKMYVRGSNANRSNVGAESSASYEALMSTLPPYLLRLFRGGHAPATRTRRGRNGGSAAGHFALSDAGSAAGDLNGVVSNNRTSGAANNGAAGATGETPAIVTPSDAEVWIPITTPGMMLSESVRSLAMPPVRAPASWLRSSALIGLVASGSFMPETTETAVEEQPRIRVALDAPEIQRDMRQVTNGIRSLERARKQNQEGKS</sequence>
<protein>
    <submittedName>
        <fullName evidence="2">Uncharacterized protein</fullName>
    </submittedName>
</protein>
<feature type="compositionally biased region" description="Basic and acidic residues" evidence="1">
    <location>
        <begin position="33"/>
        <end position="53"/>
    </location>
</feature>
<dbReference type="OrthoDB" id="10506665at2759"/>
<dbReference type="EMBL" id="VWRR01000013">
    <property type="protein sequence ID" value="KAF6001744.1"/>
    <property type="molecule type" value="Genomic_DNA"/>
</dbReference>
<dbReference type="Proteomes" id="UP000530660">
    <property type="component" value="Unassembled WGS sequence"/>
</dbReference>
<gene>
    <name evidence="2" type="ORF">F1559_002668</name>
</gene>
<comment type="caution">
    <text evidence="2">The sequence shown here is derived from an EMBL/GenBank/DDBJ whole genome shotgun (WGS) entry which is preliminary data.</text>
</comment>
<feature type="compositionally biased region" description="Basic residues" evidence="1">
    <location>
        <begin position="54"/>
        <end position="63"/>
    </location>
</feature>
<reference evidence="2 3" key="1">
    <citation type="journal article" date="2020" name="J. Phycol.">
        <title>Comparative genome analysis reveals Cyanidiococcus gen. nov., a new extremophilic red algal genus sister to Cyanidioschyzon (Cyanidioschyzonaceae, Rhodophyta).</title>
        <authorList>
            <person name="Liu S.-L."/>
            <person name="Chiang Y.-R."/>
            <person name="Yoon H.S."/>
            <person name="Fu H.-Y."/>
        </authorList>
    </citation>
    <scope>NUCLEOTIDE SEQUENCE [LARGE SCALE GENOMIC DNA]</scope>
    <source>
        <strain evidence="2 3">THAL066</strain>
    </source>
</reference>
<keyword evidence="3" id="KW-1185">Reference proteome</keyword>
<proteinExistence type="predicted"/>
<evidence type="ECO:0000313" key="2">
    <source>
        <dbReference type="EMBL" id="KAF6001744.1"/>
    </source>
</evidence>
<evidence type="ECO:0000313" key="3">
    <source>
        <dbReference type="Proteomes" id="UP000530660"/>
    </source>
</evidence>